<evidence type="ECO:0000313" key="2">
    <source>
        <dbReference type="EMBL" id="JAD82635.1"/>
    </source>
</evidence>
<evidence type="ECO:0000256" key="1">
    <source>
        <dbReference type="SAM" id="MobiDB-lite"/>
    </source>
</evidence>
<protein>
    <submittedName>
        <fullName evidence="2">Uncharacterized protein</fullName>
    </submittedName>
</protein>
<reference evidence="2" key="1">
    <citation type="submission" date="2014-09" db="EMBL/GenBank/DDBJ databases">
        <authorList>
            <person name="Magalhaes I.L.F."/>
            <person name="Oliveira U."/>
            <person name="Santos F.R."/>
            <person name="Vidigal T.H.D.A."/>
            <person name="Brescovit A.D."/>
            <person name="Santos A.J."/>
        </authorList>
    </citation>
    <scope>NUCLEOTIDE SEQUENCE</scope>
    <source>
        <tissue evidence="2">Shoot tissue taken approximately 20 cm above the soil surface</tissue>
    </source>
</reference>
<dbReference type="EMBL" id="GBRH01215260">
    <property type="protein sequence ID" value="JAD82635.1"/>
    <property type="molecule type" value="Transcribed_RNA"/>
</dbReference>
<accession>A0A0A9DAI0</accession>
<sequence>MLCSSNGHRRACCRQSSSDQPCSCQIKPESIHYPQSRFSSFRGGISCSYFSTLLPTFLTSPVAHCSWHSEPISNNWVEELEGEPQRLPMSGRVWDRDSRAEMSKKEEERRKGKTDTWALHS</sequence>
<feature type="compositionally biased region" description="Basic and acidic residues" evidence="1">
    <location>
        <begin position="93"/>
        <end position="114"/>
    </location>
</feature>
<proteinExistence type="predicted"/>
<name>A0A0A9DAI0_ARUDO</name>
<dbReference type="AlphaFoldDB" id="A0A0A9DAI0"/>
<reference evidence="2" key="2">
    <citation type="journal article" date="2015" name="Data Brief">
        <title>Shoot transcriptome of the giant reed, Arundo donax.</title>
        <authorList>
            <person name="Barrero R.A."/>
            <person name="Guerrero F.D."/>
            <person name="Moolhuijzen P."/>
            <person name="Goolsby J.A."/>
            <person name="Tidwell J."/>
            <person name="Bellgard S.E."/>
            <person name="Bellgard M.I."/>
        </authorList>
    </citation>
    <scope>NUCLEOTIDE SEQUENCE</scope>
    <source>
        <tissue evidence="2">Shoot tissue taken approximately 20 cm above the soil surface</tissue>
    </source>
</reference>
<feature type="region of interest" description="Disordered" evidence="1">
    <location>
        <begin position="87"/>
        <end position="121"/>
    </location>
</feature>
<organism evidence="2">
    <name type="scientific">Arundo donax</name>
    <name type="common">Giant reed</name>
    <name type="synonym">Donax arundinaceus</name>
    <dbReference type="NCBI Taxonomy" id="35708"/>
    <lineage>
        <taxon>Eukaryota</taxon>
        <taxon>Viridiplantae</taxon>
        <taxon>Streptophyta</taxon>
        <taxon>Embryophyta</taxon>
        <taxon>Tracheophyta</taxon>
        <taxon>Spermatophyta</taxon>
        <taxon>Magnoliopsida</taxon>
        <taxon>Liliopsida</taxon>
        <taxon>Poales</taxon>
        <taxon>Poaceae</taxon>
        <taxon>PACMAD clade</taxon>
        <taxon>Arundinoideae</taxon>
        <taxon>Arundineae</taxon>
        <taxon>Arundo</taxon>
    </lineage>
</organism>